<feature type="short sequence motif" description="'HIGH' region" evidence="9">
    <location>
        <begin position="122"/>
        <end position="132"/>
    </location>
</feature>
<name>A0AB39KVP3_9CAUL</name>
<dbReference type="CDD" id="cd00671">
    <property type="entry name" value="ArgRS_core"/>
    <property type="match status" value="1"/>
</dbReference>
<protein>
    <recommendedName>
        <fullName evidence="9">Arginine--tRNA ligase</fullName>
        <ecNumber evidence="9">6.1.1.19</ecNumber>
    </recommendedName>
    <alternativeName>
        <fullName evidence="9">Arginyl-tRNA synthetase</fullName>
        <shortName evidence="9">ArgRS</shortName>
    </alternativeName>
</protein>
<dbReference type="GO" id="GO:0006420">
    <property type="term" value="P:arginyl-tRNA aminoacylation"/>
    <property type="evidence" value="ECO:0007669"/>
    <property type="project" value="UniProtKB-UniRule"/>
</dbReference>
<organism evidence="13">
    <name type="scientific">Caulobacter sp. 73W</name>
    <dbReference type="NCBI Taxonomy" id="3161137"/>
    <lineage>
        <taxon>Bacteria</taxon>
        <taxon>Pseudomonadati</taxon>
        <taxon>Pseudomonadota</taxon>
        <taxon>Alphaproteobacteria</taxon>
        <taxon>Caulobacterales</taxon>
        <taxon>Caulobacteraceae</taxon>
        <taxon>Caulobacter</taxon>
    </lineage>
</organism>
<evidence type="ECO:0000256" key="10">
    <source>
        <dbReference type="RuleBase" id="RU363038"/>
    </source>
</evidence>
<evidence type="ECO:0000256" key="1">
    <source>
        <dbReference type="ARBA" id="ARBA00005594"/>
    </source>
</evidence>
<evidence type="ECO:0000259" key="11">
    <source>
        <dbReference type="SMART" id="SM00836"/>
    </source>
</evidence>
<dbReference type="GO" id="GO:0004814">
    <property type="term" value="F:arginine-tRNA ligase activity"/>
    <property type="evidence" value="ECO:0007669"/>
    <property type="project" value="UniProtKB-UniRule"/>
</dbReference>
<dbReference type="InterPro" id="IPR035684">
    <property type="entry name" value="ArgRS_core"/>
</dbReference>
<evidence type="ECO:0000256" key="6">
    <source>
        <dbReference type="ARBA" id="ARBA00022917"/>
    </source>
</evidence>
<comment type="subunit">
    <text evidence="9">Monomer.</text>
</comment>
<comment type="catalytic activity">
    <reaction evidence="8 9">
        <text>tRNA(Arg) + L-arginine + ATP = L-arginyl-tRNA(Arg) + AMP + diphosphate</text>
        <dbReference type="Rhea" id="RHEA:20301"/>
        <dbReference type="Rhea" id="RHEA-COMP:9658"/>
        <dbReference type="Rhea" id="RHEA-COMP:9673"/>
        <dbReference type="ChEBI" id="CHEBI:30616"/>
        <dbReference type="ChEBI" id="CHEBI:32682"/>
        <dbReference type="ChEBI" id="CHEBI:33019"/>
        <dbReference type="ChEBI" id="CHEBI:78442"/>
        <dbReference type="ChEBI" id="CHEBI:78513"/>
        <dbReference type="ChEBI" id="CHEBI:456215"/>
        <dbReference type="EC" id="6.1.1.19"/>
    </reaction>
</comment>
<dbReference type="AlphaFoldDB" id="A0AB39KVP3"/>
<dbReference type="InterPro" id="IPR009080">
    <property type="entry name" value="tRNAsynth_Ia_anticodon-bd"/>
</dbReference>
<dbReference type="GO" id="GO:0005524">
    <property type="term" value="F:ATP binding"/>
    <property type="evidence" value="ECO:0007669"/>
    <property type="project" value="UniProtKB-UniRule"/>
</dbReference>
<feature type="domain" description="DALR anticodon binding" evidence="11">
    <location>
        <begin position="483"/>
        <end position="598"/>
    </location>
</feature>
<dbReference type="EMBL" id="CP158375">
    <property type="protein sequence ID" value="XDO97859.1"/>
    <property type="molecule type" value="Genomic_DNA"/>
</dbReference>
<keyword evidence="2 9" id="KW-0963">Cytoplasm</keyword>
<comment type="subcellular location">
    <subcellularLocation>
        <location evidence="9">Cytoplasm</location>
    </subcellularLocation>
</comment>
<proteinExistence type="inferred from homology"/>
<evidence type="ECO:0000256" key="9">
    <source>
        <dbReference type="HAMAP-Rule" id="MF_00123"/>
    </source>
</evidence>
<evidence type="ECO:0000256" key="3">
    <source>
        <dbReference type="ARBA" id="ARBA00022598"/>
    </source>
</evidence>
<dbReference type="PROSITE" id="PS00178">
    <property type="entry name" value="AA_TRNA_LIGASE_I"/>
    <property type="match status" value="1"/>
</dbReference>
<dbReference type="InterPro" id="IPR001278">
    <property type="entry name" value="Arg-tRNA-ligase"/>
</dbReference>
<dbReference type="InterPro" id="IPR014729">
    <property type="entry name" value="Rossmann-like_a/b/a_fold"/>
</dbReference>
<dbReference type="Gene3D" id="1.10.730.10">
    <property type="entry name" value="Isoleucyl-tRNA Synthetase, Domain 1"/>
    <property type="match status" value="1"/>
</dbReference>
<dbReference type="SMART" id="SM00836">
    <property type="entry name" value="DALR_1"/>
    <property type="match status" value="1"/>
</dbReference>
<accession>A0AB39KVP3</accession>
<dbReference type="Pfam" id="PF05746">
    <property type="entry name" value="DALR_1"/>
    <property type="match status" value="1"/>
</dbReference>
<dbReference type="Pfam" id="PF00750">
    <property type="entry name" value="tRNA-synt_1d"/>
    <property type="match status" value="1"/>
</dbReference>
<feature type="domain" description="Arginyl tRNA synthetase N-terminal" evidence="12">
    <location>
        <begin position="2"/>
        <end position="87"/>
    </location>
</feature>
<dbReference type="Gene3D" id="3.30.1360.70">
    <property type="entry name" value="Arginyl tRNA synthetase N-terminal domain"/>
    <property type="match status" value="1"/>
</dbReference>
<comment type="similarity">
    <text evidence="1 9 10">Belongs to the class-I aminoacyl-tRNA synthetase family.</text>
</comment>
<dbReference type="Pfam" id="PF03485">
    <property type="entry name" value="Arg_tRNA_synt_N"/>
    <property type="match status" value="1"/>
</dbReference>
<dbReference type="GO" id="GO:0005737">
    <property type="term" value="C:cytoplasm"/>
    <property type="evidence" value="ECO:0007669"/>
    <property type="project" value="UniProtKB-SubCell"/>
</dbReference>
<dbReference type="PANTHER" id="PTHR11956:SF5">
    <property type="entry name" value="ARGININE--TRNA LIGASE, CYTOPLASMIC"/>
    <property type="match status" value="1"/>
</dbReference>
<sequence length="598" mass="64509">MTDLKSRLGEAVGAAFAAAGLSADLGRVTPSDRPDLADFQCNGALAAAKQAGKPSREIATAVAATLEGSPLFKSVEIAGPGFINLKLADAALSERAAEIAADERAGASRVEPRRVLVDYAGPNVAKPMHVGHLRASIIGESVKRIYRFRGDEVLGDAHFGDWGFQMGLLIVALQDEGSAAPFMAEGDGPFPGQSPVTLEDLERLYPAASGRMKEDVEFRDRARKATAELQAGRPGYLALWKHFVAVSRVALEREFHALGVDFDLWKGESDVNDLIPPMVEELDAKGLLVDDQGARIIRVARPGETKKKKLPDGTVIEAESPDPLLVVSSEGSAMYGTTDLATILDRRDSFAPHLILYCVDQRQADHFEQVFRAAYLASYAAEGSLEHIGFGTMNGTDGKPFKTRAGGVLKLHDLITMAKDKARERLTEAGLGAELPKEEFEEIAHKVAVAALKFADLQNFRGTSYVFDLDRFTSFEGKTGPYLLYQAVRIKSVLRKAAESGAAAGPITIAEPAERDLALLLDAFETALAEAYDKKAPNFIAEHAFKLAQGFSKFYAACPIVVADDPAVRASRLTLAQTTLKQLELALDLLGVETPERM</sequence>
<evidence type="ECO:0000256" key="8">
    <source>
        <dbReference type="ARBA" id="ARBA00049339"/>
    </source>
</evidence>
<dbReference type="InterPro" id="IPR036695">
    <property type="entry name" value="Arg-tRNA-synth_N_sf"/>
</dbReference>
<evidence type="ECO:0000256" key="2">
    <source>
        <dbReference type="ARBA" id="ARBA00022490"/>
    </source>
</evidence>
<keyword evidence="6 9" id="KW-0648">Protein biosynthesis</keyword>
<dbReference type="SUPFAM" id="SSF52374">
    <property type="entry name" value="Nucleotidylyl transferase"/>
    <property type="match status" value="1"/>
</dbReference>
<dbReference type="InterPro" id="IPR008909">
    <property type="entry name" value="DALR_anticod-bd"/>
</dbReference>
<dbReference type="SUPFAM" id="SSF55190">
    <property type="entry name" value="Arginyl-tRNA synthetase (ArgRS), N-terminal 'additional' domain"/>
    <property type="match status" value="1"/>
</dbReference>
<dbReference type="HAMAP" id="MF_00123">
    <property type="entry name" value="Arg_tRNA_synth"/>
    <property type="match status" value="1"/>
</dbReference>
<dbReference type="PRINTS" id="PR01038">
    <property type="entry name" value="TRNASYNTHARG"/>
</dbReference>
<dbReference type="Gene3D" id="3.40.50.620">
    <property type="entry name" value="HUPs"/>
    <property type="match status" value="1"/>
</dbReference>
<keyword evidence="3 9" id="KW-0436">Ligase</keyword>
<evidence type="ECO:0000313" key="13">
    <source>
        <dbReference type="EMBL" id="XDO97859.1"/>
    </source>
</evidence>
<gene>
    <name evidence="9 13" type="primary">argS</name>
    <name evidence="13" type="ORF">ABOZ73_05425</name>
</gene>
<dbReference type="PANTHER" id="PTHR11956">
    <property type="entry name" value="ARGINYL-TRNA SYNTHETASE"/>
    <property type="match status" value="1"/>
</dbReference>
<dbReference type="SMART" id="SM01016">
    <property type="entry name" value="Arg_tRNA_synt_N"/>
    <property type="match status" value="1"/>
</dbReference>
<dbReference type="EC" id="6.1.1.19" evidence="9"/>
<dbReference type="RefSeq" id="WP_369061354.1">
    <property type="nucleotide sequence ID" value="NZ_CP158375.1"/>
</dbReference>
<evidence type="ECO:0000256" key="5">
    <source>
        <dbReference type="ARBA" id="ARBA00022840"/>
    </source>
</evidence>
<dbReference type="NCBIfam" id="TIGR00456">
    <property type="entry name" value="argS"/>
    <property type="match status" value="1"/>
</dbReference>
<evidence type="ECO:0000256" key="7">
    <source>
        <dbReference type="ARBA" id="ARBA00023146"/>
    </source>
</evidence>
<reference evidence="13" key="1">
    <citation type="submission" date="2024-06" db="EMBL/GenBank/DDBJ databases">
        <title>Caulobacter inopinatus, sp. nov.</title>
        <authorList>
            <person name="Donachie S.P."/>
        </authorList>
    </citation>
    <scope>NUCLEOTIDE SEQUENCE</scope>
    <source>
        <strain evidence="13">73W</strain>
    </source>
</reference>
<dbReference type="InterPro" id="IPR005148">
    <property type="entry name" value="Arg-tRNA-synth_N"/>
</dbReference>
<evidence type="ECO:0000256" key="4">
    <source>
        <dbReference type="ARBA" id="ARBA00022741"/>
    </source>
</evidence>
<keyword evidence="5 9" id="KW-0067">ATP-binding</keyword>
<keyword evidence="7 9" id="KW-0030">Aminoacyl-tRNA synthetase</keyword>
<dbReference type="SUPFAM" id="SSF47323">
    <property type="entry name" value="Anticodon-binding domain of a subclass of class I aminoacyl-tRNA synthetases"/>
    <property type="match status" value="1"/>
</dbReference>
<evidence type="ECO:0000259" key="12">
    <source>
        <dbReference type="SMART" id="SM01016"/>
    </source>
</evidence>
<keyword evidence="4 9" id="KW-0547">Nucleotide-binding</keyword>
<dbReference type="InterPro" id="IPR001412">
    <property type="entry name" value="aa-tRNA-synth_I_CS"/>
</dbReference>